<dbReference type="InterPro" id="IPR011089">
    <property type="entry name" value="GmrSD_C"/>
</dbReference>
<dbReference type="PANTHER" id="PTHR35149:SF2">
    <property type="entry name" value="DUF262 DOMAIN-CONTAINING PROTEIN"/>
    <property type="match status" value="1"/>
</dbReference>
<dbReference type="AlphaFoldDB" id="A0A5S9IKR3"/>
<evidence type="ECO:0000259" key="2">
    <source>
        <dbReference type="Pfam" id="PF07510"/>
    </source>
</evidence>
<sequence>MQNSKLDTGKKYIKDLYSSDCFYNIPEYQRPYVWGEEQINVLLDDLFNAYENGEENNERKEYFIGCMIWNSRKINESKMSYTCHDILDGQQRFITLYLLQGVMRDLSTNKKLQKKVQERLRQEQDEFDAIPARSRIEFSIREDREFLEKFLLEPAGTLLEEELEIIIDESESISEANMASAIFTIQEWFHEHRKSDNFQEFLNNFFRYISTKVLTLYLATPDNLDDAYNLFTVLNSRGLQLQIGDILKAQNLREISDAKVRKRYAEKWLEYENAIESPYRNFDDFLWAIVNITMKYRSDENQSLKGAFDFMYKKELLYKGKKTFDYIETYLKHYRTIMEGNIRSQDNRFLFKNLVTVLNSVFGSQYIPPLMHYLECFGNYKVVDFLIKIDNLFSAHWLSGRRQLQTRIFIILRKMDEILKQKGDKKSLVDTFLQDDVLKYDYDDKNANTMLDIEDFFTLLSDEPWGSFAGTKINKTRYLLLKLDILMGGENTRLHFERTSSSVEHLMPRKIKNSKWKVKQEDHSEWVHSLGNIVLIDRKKNSAFSNKSYPEKKEIYKSVIEARANTNYVFIKYPQWNIEAIKQNQKRIEKVLRQYYEGNSIETFLEIKKSINS</sequence>
<dbReference type="OrthoDB" id="9798761at2"/>
<name>A0A5S9IKR3_UABAM</name>
<feature type="domain" description="GmrSD restriction endonucleases N-terminal" evidence="1">
    <location>
        <begin position="13"/>
        <end position="250"/>
    </location>
</feature>
<dbReference type="KEGG" id="uam:UABAM_01702"/>
<dbReference type="PANTHER" id="PTHR35149">
    <property type="entry name" value="SLL5132 PROTEIN"/>
    <property type="match status" value="1"/>
</dbReference>
<evidence type="ECO:0000313" key="4">
    <source>
        <dbReference type="Proteomes" id="UP000326354"/>
    </source>
</evidence>
<feature type="domain" description="GmrSD restriction endonucleases C-terminal" evidence="2">
    <location>
        <begin position="473"/>
        <end position="588"/>
    </location>
</feature>
<reference evidence="3 4" key="1">
    <citation type="submission" date="2019-08" db="EMBL/GenBank/DDBJ databases">
        <title>Complete genome sequence of Candidatus Uab amorphum.</title>
        <authorList>
            <person name="Shiratori T."/>
            <person name="Suzuki S."/>
            <person name="Kakizawa Y."/>
            <person name="Ishida K."/>
        </authorList>
    </citation>
    <scope>NUCLEOTIDE SEQUENCE [LARGE SCALE GENOMIC DNA]</scope>
    <source>
        <strain evidence="3 4">SRT547</strain>
    </source>
</reference>
<dbReference type="EMBL" id="AP019860">
    <property type="protein sequence ID" value="BBM83350.1"/>
    <property type="molecule type" value="Genomic_DNA"/>
</dbReference>
<evidence type="ECO:0000259" key="1">
    <source>
        <dbReference type="Pfam" id="PF03235"/>
    </source>
</evidence>
<proteinExistence type="predicted"/>
<protein>
    <recommendedName>
        <fullName evidence="5">DUF262 domain-containing protein</fullName>
    </recommendedName>
</protein>
<dbReference type="Proteomes" id="UP000326354">
    <property type="component" value="Chromosome"/>
</dbReference>
<gene>
    <name evidence="3" type="ORF">UABAM_01702</name>
</gene>
<evidence type="ECO:0000313" key="3">
    <source>
        <dbReference type="EMBL" id="BBM83350.1"/>
    </source>
</evidence>
<accession>A0A5S9IKR3</accession>
<dbReference type="Pfam" id="PF03235">
    <property type="entry name" value="GmrSD_N"/>
    <property type="match status" value="1"/>
</dbReference>
<evidence type="ECO:0008006" key="5">
    <source>
        <dbReference type="Google" id="ProtNLM"/>
    </source>
</evidence>
<keyword evidence="4" id="KW-1185">Reference proteome</keyword>
<dbReference type="RefSeq" id="WP_151967553.1">
    <property type="nucleotide sequence ID" value="NZ_AP019860.1"/>
</dbReference>
<dbReference type="Pfam" id="PF07510">
    <property type="entry name" value="GmrSD_C"/>
    <property type="match status" value="1"/>
</dbReference>
<organism evidence="3 4">
    <name type="scientific">Uabimicrobium amorphum</name>
    <dbReference type="NCBI Taxonomy" id="2596890"/>
    <lineage>
        <taxon>Bacteria</taxon>
        <taxon>Pseudomonadati</taxon>
        <taxon>Planctomycetota</taxon>
        <taxon>Candidatus Uabimicrobiia</taxon>
        <taxon>Candidatus Uabimicrobiales</taxon>
        <taxon>Candidatus Uabimicrobiaceae</taxon>
        <taxon>Candidatus Uabimicrobium</taxon>
    </lineage>
</organism>
<dbReference type="InterPro" id="IPR004919">
    <property type="entry name" value="GmrSD_N"/>
</dbReference>